<sequence length="231" mass="25849">MTSKTSPNQNERKDGMKPTMLILHYTGTQTAEEADAIYMTPDQVSPHYMVDVDGTITSYVEESMRSWHAGQSSWGGITDINSASIGIEVVNGGHENNLPDFPTVQIAALIELIRDIRSRWDIADHHILGHSDIAPGRKIDPGEHFPWAVLSEAGIGLMPRISSGSGEIDTPVELFSALKQWGYDYTDDFDLMVREFRRHYLPDDFGQEIDEQNLYAAINSLIEQKDLTSPK</sequence>
<dbReference type="Pfam" id="PF01510">
    <property type="entry name" value="Amidase_2"/>
    <property type="match status" value="1"/>
</dbReference>
<keyword evidence="3" id="KW-0378">Hydrolase</keyword>
<dbReference type="InterPro" id="IPR036505">
    <property type="entry name" value="Amidase/PGRP_sf"/>
</dbReference>
<dbReference type="EC" id="3.5.1.28" evidence="2"/>
<reference evidence="6 7" key="1">
    <citation type="submission" date="2017-08" db="EMBL/GenBank/DDBJ databases">
        <title>Infants hospitalized years apart are colonized by the same room-sourced microbial strains.</title>
        <authorList>
            <person name="Brooks B."/>
            <person name="Olm M.R."/>
            <person name="Firek B.A."/>
            <person name="Baker R."/>
            <person name="Thomas B.C."/>
            <person name="Morowitz M.J."/>
            <person name="Banfield J.F."/>
        </authorList>
    </citation>
    <scope>NUCLEOTIDE SEQUENCE [LARGE SCALE GENOMIC DNA]</scope>
    <source>
        <strain evidence="6">S2_006_000_R2_64</strain>
    </source>
</reference>
<dbReference type="PANTHER" id="PTHR30417">
    <property type="entry name" value="N-ACETYLMURAMOYL-L-ALANINE AMIDASE AMID"/>
    <property type="match status" value="1"/>
</dbReference>
<dbReference type="GO" id="GO:0009254">
    <property type="term" value="P:peptidoglycan turnover"/>
    <property type="evidence" value="ECO:0007669"/>
    <property type="project" value="TreeGrafter"/>
</dbReference>
<dbReference type="SUPFAM" id="SSF55846">
    <property type="entry name" value="N-acetylmuramoyl-L-alanine amidase-like"/>
    <property type="match status" value="1"/>
</dbReference>
<dbReference type="InterPro" id="IPR051206">
    <property type="entry name" value="NAMLAA_amidase_2"/>
</dbReference>
<dbReference type="Proteomes" id="UP000249739">
    <property type="component" value="Unassembled WGS sequence"/>
</dbReference>
<gene>
    <name evidence="6" type="ORF">DI586_02800</name>
</gene>
<protein>
    <recommendedName>
        <fullName evidence="2">N-acetylmuramoyl-L-alanine amidase</fullName>
        <ecNumber evidence="2">3.5.1.28</ecNumber>
    </recommendedName>
</protein>
<evidence type="ECO:0000313" key="7">
    <source>
        <dbReference type="Proteomes" id="UP000249739"/>
    </source>
</evidence>
<accession>A0A2W5HEZ8</accession>
<dbReference type="InterPro" id="IPR002502">
    <property type="entry name" value="Amidase_domain"/>
</dbReference>
<dbReference type="GO" id="GO:0009253">
    <property type="term" value="P:peptidoglycan catabolic process"/>
    <property type="evidence" value="ECO:0007669"/>
    <property type="project" value="InterPro"/>
</dbReference>
<dbReference type="EMBL" id="QFOT01000017">
    <property type="protein sequence ID" value="PZP56716.1"/>
    <property type="molecule type" value="Genomic_DNA"/>
</dbReference>
<evidence type="ECO:0000256" key="4">
    <source>
        <dbReference type="ARBA" id="ARBA00023316"/>
    </source>
</evidence>
<proteinExistence type="predicted"/>
<evidence type="ECO:0000256" key="3">
    <source>
        <dbReference type="ARBA" id="ARBA00022801"/>
    </source>
</evidence>
<comment type="catalytic activity">
    <reaction evidence="1">
        <text>Hydrolyzes the link between N-acetylmuramoyl residues and L-amino acid residues in certain cell-wall glycopeptides.</text>
        <dbReference type="EC" id="3.5.1.28"/>
    </reaction>
</comment>
<feature type="domain" description="N-acetylmuramoyl-L-alanine amidase" evidence="5">
    <location>
        <begin position="6"/>
        <end position="142"/>
    </location>
</feature>
<keyword evidence="4" id="KW-0961">Cell wall biogenesis/degradation</keyword>
<dbReference type="AlphaFoldDB" id="A0A2W5HEZ8"/>
<dbReference type="GO" id="GO:0019867">
    <property type="term" value="C:outer membrane"/>
    <property type="evidence" value="ECO:0007669"/>
    <property type="project" value="TreeGrafter"/>
</dbReference>
<dbReference type="SMART" id="SM00644">
    <property type="entry name" value="Ami_2"/>
    <property type="match status" value="1"/>
</dbReference>
<organism evidence="6 7">
    <name type="scientific">Micavibrio aeruginosavorus</name>
    <dbReference type="NCBI Taxonomy" id="349221"/>
    <lineage>
        <taxon>Bacteria</taxon>
        <taxon>Pseudomonadati</taxon>
        <taxon>Bdellovibrionota</taxon>
        <taxon>Bdellovibrionia</taxon>
        <taxon>Bdellovibrionales</taxon>
        <taxon>Pseudobdellovibrionaceae</taxon>
        <taxon>Micavibrio</taxon>
    </lineage>
</organism>
<name>A0A2W5HEZ8_9BACT</name>
<evidence type="ECO:0000313" key="6">
    <source>
        <dbReference type="EMBL" id="PZP56716.1"/>
    </source>
</evidence>
<dbReference type="Gene3D" id="3.40.80.10">
    <property type="entry name" value="Peptidoglycan recognition protein-like"/>
    <property type="match status" value="1"/>
</dbReference>
<dbReference type="GO" id="GO:0071555">
    <property type="term" value="P:cell wall organization"/>
    <property type="evidence" value="ECO:0007669"/>
    <property type="project" value="UniProtKB-KW"/>
</dbReference>
<evidence type="ECO:0000256" key="2">
    <source>
        <dbReference type="ARBA" id="ARBA00011901"/>
    </source>
</evidence>
<evidence type="ECO:0000259" key="5">
    <source>
        <dbReference type="SMART" id="SM00644"/>
    </source>
</evidence>
<dbReference type="PANTHER" id="PTHR30417:SF1">
    <property type="entry name" value="N-ACETYLMURAMOYL-L-ALANINE AMIDASE AMID"/>
    <property type="match status" value="1"/>
</dbReference>
<evidence type="ECO:0000256" key="1">
    <source>
        <dbReference type="ARBA" id="ARBA00001561"/>
    </source>
</evidence>
<dbReference type="GO" id="GO:0008745">
    <property type="term" value="F:N-acetylmuramoyl-L-alanine amidase activity"/>
    <property type="evidence" value="ECO:0007669"/>
    <property type="project" value="UniProtKB-EC"/>
</dbReference>
<comment type="caution">
    <text evidence="6">The sequence shown here is derived from an EMBL/GenBank/DDBJ whole genome shotgun (WGS) entry which is preliminary data.</text>
</comment>
<dbReference type="CDD" id="cd06583">
    <property type="entry name" value="PGRP"/>
    <property type="match status" value="1"/>
</dbReference>